<keyword evidence="1" id="KW-0175">Coiled coil</keyword>
<gene>
    <name evidence="2" type="ORF">MKI79_09580</name>
</gene>
<dbReference type="RefSeq" id="WP_241572699.1">
    <property type="nucleotide sequence ID" value="NZ_JAKUML010000015.1"/>
</dbReference>
<keyword evidence="3" id="KW-1185">Reference proteome</keyword>
<evidence type="ECO:0000313" key="2">
    <source>
        <dbReference type="EMBL" id="MCJ8147142.1"/>
    </source>
</evidence>
<protein>
    <submittedName>
        <fullName evidence="2">Uncharacterized protein</fullName>
    </submittedName>
</protein>
<feature type="coiled-coil region" evidence="1">
    <location>
        <begin position="257"/>
        <end position="291"/>
    </location>
</feature>
<dbReference type="EMBL" id="JAKUML010000015">
    <property type="protein sequence ID" value="MCJ8147142.1"/>
    <property type="molecule type" value="Genomic_DNA"/>
</dbReference>
<organism evidence="2 3">
    <name type="scientific">Acinetobacter sedimenti</name>
    <dbReference type="NCBI Taxonomy" id="2919922"/>
    <lineage>
        <taxon>Bacteria</taxon>
        <taxon>Pseudomonadati</taxon>
        <taxon>Pseudomonadota</taxon>
        <taxon>Gammaproteobacteria</taxon>
        <taxon>Moraxellales</taxon>
        <taxon>Moraxellaceae</taxon>
        <taxon>Acinetobacter</taxon>
    </lineage>
</organism>
<proteinExistence type="predicted"/>
<evidence type="ECO:0000256" key="1">
    <source>
        <dbReference type="SAM" id="Coils"/>
    </source>
</evidence>
<name>A0A9X2B7J1_9GAMM</name>
<sequence length="367" mass="41955">MSNHNASVQYKNGGNLVIDDEDRTLFKNHTYQTKFKSIIWSYWIEKPKVKCYEAVLLTLGLNPEKIDYPSRVWATQLNSDDRNALDERIDNFKMLIGKGKLFESDVEEDLGVEVKLKKVAEYLKKRNATMPTELIQLVSKNENNTISPPDHIRRLSLSDFFTVVQAACLISNDEPGRIQALIDSHDLRYDSWNYGEHTQAVETIKKGIKAKKLIQDADGDIPRASLQKFLFEKNHIIAGFNDNPPSQDQSTFGIPSIQQNEPNVDNLNAEIAQLKDQLAQAQQRIQELEVSQKFQHASLDLNNKNHAPELLLAIQAWEARYINNEYPHMEHTPAIKAYLAKNGYTVTRLKERISAITNPKNINKSDN</sequence>
<accession>A0A9X2B7J1</accession>
<reference evidence="2" key="1">
    <citation type="submission" date="2022-02" db="EMBL/GenBank/DDBJ databases">
        <title>Acinetobacter A3.8 sp. nov., isolated from Sediment (Zhairuo Island).</title>
        <authorList>
            <person name="Zheng K."/>
        </authorList>
    </citation>
    <scope>NUCLEOTIDE SEQUENCE</scope>
    <source>
        <strain evidence="2">A3.8</strain>
    </source>
</reference>
<comment type="caution">
    <text evidence="2">The sequence shown here is derived from an EMBL/GenBank/DDBJ whole genome shotgun (WGS) entry which is preliminary data.</text>
</comment>
<dbReference type="AlphaFoldDB" id="A0A9X2B7J1"/>
<dbReference type="Proteomes" id="UP001139701">
    <property type="component" value="Unassembled WGS sequence"/>
</dbReference>
<evidence type="ECO:0000313" key="3">
    <source>
        <dbReference type="Proteomes" id="UP001139701"/>
    </source>
</evidence>